<dbReference type="EMBL" id="KK914324">
    <property type="protein sequence ID" value="KDP41020.1"/>
    <property type="molecule type" value="Genomic_DNA"/>
</dbReference>
<gene>
    <name evidence="2" type="ORF">JCGZ_03552</name>
</gene>
<proteinExistence type="predicted"/>
<feature type="region of interest" description="Disordered" evidence="1">
    <location>
        <begin position="38"/>
        <end position="58"/>
    </location>
</feature>
<accession>A0A067L935</accession>
<organism evidence="2 3">
    <name type="scientific">Jatropha curcas</name>
    <name type="common">Barbados nut</name>
    <dbReference type="NCBI Taxonomy" id="180498"/>
    <lineage>
        <taxon>Eukaryota</taxon>
        <taxon>Viridiplantae</taxon>
        <taxon>Streptophyta</taxon>
        <taxon>Embryophyta</taxon>
        <taxon>Tracheophyta</taxon>
        <taxon>Spermatophyta</taxon>
        <taxon>Magnoliopsida</taxon>
        <taxon>eudicotyledons</taxon>
        <taxon>Gunneridae</taxon>
        <taxon>Pentapetalae</taxon>
        <taxon>rosids</taxon>
        <taxon>fabids</taxon>
        <taxon>Malpighiales</taxon>
        <taxon>Euphorbiaceae</taxon>
        <taxon>Crotonoideae</taxon>
        <taxon>Jatropheae</taxon>
        <taxon>Jatropha</taxon>
    </lineage>
</organism>
<feature type="region of interest" description="Disordered" evidence="1">
    <location>
        <begin position="1"/>
        <end position="21"/>
    </location>
</feature>
<reference evidence="2 3" key="1">
    <citation type="journal article" date="2014" name="PLoS ONE">
        <title>Global Analysis of Gene Expression Profiles in Physic Nut (Jatropha curcas L.) Seedlings Exposed to Salt Stress.</title>
        <authorList>
            <person name="Zhang L."/>
            <person name="Zhang C."/>
            <person name="Wu P."/>
            <person name="Chen Y."/>
            <person name="Li M."/>
            <person name="Jiang H."/>
            <person name="Wu G."/>
        </authorList>
    </citation>
    <scope>NUCLEOTIDE SEQUENCE [LARGE SCALE GENOMIC DNA]</scope>
    <source>
        <strain evidence="3">cv. GZQX0401</strain>
        <tissue evidence="2">Young leaves</tissue>
    </source>
</reference>
<name>A0A067L935_JATCU</name>
<dbReference type="Proteomes" id="UP000027138">
    <property type="component" value="Unassembled WGS sequence"/>
</dbReference>
<sequence>MLAKSHFVHMQESPTASPFHEMDDPLFGVDFSFLDHISIGSPTTPDQPPSSTIDAAIA</sequence>
<protein>
    <submittedName>
        <fullName evidence="2">Uncharacterized protein</fullName>
    </submittedName>
</protein>
<evidence type="ECO:0000256" key="1">
    <source>
        <dbReference type="SAM" id="MobiDB-lite"/>
    </source>
</evidence>
<dbReference type="AlphaFoldDB" id="A0A067L935"/>
<evidence type="ECO:0000313" key="3">
    <source>
        <dbReference type="Proteomes" id="UP000027138"/>
    </source>
</evidence>
<evidence type="ECO:0000313" key="2">
    <source>
        <dbReference type="EMBL" id="KDP41020.1"/>
    </source>
</evidence>
<keyword evidence="3" id="KW-1185">Reference proteome</keyword>
<feature type="compositionally biased region" description="Low complexity" evidence="1">
    <location>
        <begin position="41"/>
        <end position="52"/>
    </location>
</feature>